<evidence type="ECO:0000259" key="3">
    <source>
        <dbReference type="Pfam" id="PF13640"/>
    </source>
</evidence>
<accession>A0AAU9X429</accession>
<evidence type="ECO:0000256" key="1">
    <source>
        <dbReference type="SAM" id="MobiDB-lite"/>
    </source>
</evidence>
<feature type="region of interest" description="Disordered" evidence="1">
    <location>
        <begin position="514"/>
        <end position="551"/>
    </location>
</feature>
<dbReference type="Proteomes" id="UP001159428">
    <property type="component" value="Unassembled WGS sequence"/>
</dbReference>
<feature type="compositionally biased region" description="Basic and acidic residues" evidence="1">
    <location>
        <begin position="523"/>
        <end position="533"/>
    </location>
</feature>
<dbReference type="AlphaFoldDB" id="A0AAU9X429"/>
<feature type="compositionally biased region" description="Acidic residues" evidence="1">
    <location>
        <begin position="534"/>
        <end position="547"/>
    </location>
</feature>
<feature type="signal peptide" evidence="2">
    <location>
        <begin position="1"/>
        <end position="21"/>
    </location>
</feature>
<sequence>MALHELMLTLFLFSKLSPSTADIEAGSQVWEAKENFQFGIAEGNVEDSVLDIDLTSHLSFKYQTNDGRNIFVFDKLLKPNTLRAFLDYLNIDLGSWQFRLFEPYDGGVEELSDNIPWVNPVDCVEFSKSIVGKTIQKAVMDAVGTKDIYYPYKVRGKLMRRGDFTKLYTDANRTDGEFSAMMFLNPKWRKNDYGELYLYDEDIEIVAGAVPKFGRLVVWDSSVSYLPRPPSIAFKKGQLLLHVQFSKSKEKMLKSYADVTASKAIRQAAYDAGFIGSDKPVPNDIDIEKNFVSSSKSLEGKEIHVFDDLFEKEDLDRLRAFIFKHGTYYYDDSDEGDDDSDNVQWIAGFEIDAYIKSRLWNIMQQTLKHITGRDKWFPYDISCNLIRSADHTRIHQDCEPHEDEWTYLIYLTPNWTKNDYGETAFYETMTNDNEIITEVRPKYGRAVVFQGIIPHSARPPSTNQSHARLTFVAKVSVDEFVGRHKAFREEMRHYQGLVESESMLDAMERGLDFDPEAEETEPRDEMSDDRGDSEPDDEMEEEEENEEEPIKIEKEAEEGVIHEEQPDHPVLQELNSRLDAVAQSGGLDQMRNLHRELHARHVTARREAVKRITNLI</sequence>
<feature type="chain" id="PRO_5043560995" description="Prolyl 4-hydroxylase alpha subunit Fe(2+) 2OG dioxygenase domain-containing protein" evidence="2">
    <location>
        <begin position="22"/>
        <end position="616"/>
    </location>
</feature>
<evidence type="ECO:0000256" key="2">
    <source>
        <dbReference type="SAM" id="SignalP"/>
    </source>
</evidence>
<name>A0AAU9X429_9CNID</name>
<dbReference type="PANTHER" id="PTHR35169:SF1">
    <property type="entry name" value="PROLYL 4-HYDROXYLASE ALPHA SUBUNIT FE(2+) 2OG DIOXYGENASE DOMAIN-CONTAINING PROTEIN"/>
    <property type="match status" value="1"/>
</dbReference>
<protein>
    <recommendedName>
        <fullName evidence="3">Prolyl 4-hydroxylase alpha subunit Fe(2+) 2OG dioxygenase domain-containing protein</fullName>
    </recommendedName>
</protein>
<dbReference type="InterPro" id="IPR044862">
    <property type="entry name" value="Pro_4_hyd_alph_FE2OG_OXY"/>
</dbReference>
<dbReference type="Gene3D" id="2.60.120.620">
    <property type="entry name" value="q2cbj1_9rhob like domain"/>
    <property type="match status" value="2"/>
</dbReference>
<organism evidence="4 5">
    <name type="scientific">Pocillopora meandrina</name>
    <dbReference type="NCBI Taxonomy" id="46732"/>
    <lineage>
        <taxon>Eukaryota</taxon>
        <taxon>Metazoa</taxon>
        <taxon>Cnidaria</taxon>
        <taxon>Anthozoa</taxon>
        <taxon>Hexacorallia</taxon>
        <taxon>Scleractinia</taxon>
        <taxon>Astrocoeniina</taxon>
        <taxon>Pocilloporidae</taxon>
        <taxon>Pocillopora</taxon>
    </lineage>
</organism>
<proteinExistence type="predicted"/>
<feature type="domain" description="Prolyl 4-hydroxylase alpha subunit Fe(2+) 2OG dioxygenase" evidence="3">
    <location>
        <begin position="390"/>
        <end position="470"/>
    </location>
</feature>
<gene>
    <name evidence="4" type="ORF">PMEA_00015893</name>
</gene>
<dbReference type="Pfam" id="PF13640">
    <property type="entry name" value="2OG-FeII_Oxy_3"/>
    <property type="match status" value="1"/>
</dbReference>
<evidence type="ECO:0000313" key="4">
    <source>
        <dbReference type="EMBL" id="CAH3135769.1"/>
    </source>
</evidence>
<comment type="caution">
    <text evidence="4">The sequence shown here is derived from an EMBL/GenBank/DDBJ whole genome shotgun (WGS) entry which is preliminary data.</text>
</comment>
<dbReference type="PANTHER" id="PTHR35169">
    <property type="entry name" value="FE2OG DIOXYGENASE DOMAIN-CONTAINING PROTEIN"/>
    <property type="match status" value="1"/>
</dbReference>
<reference evidence="4 5" key="1">
    <citation type="submission" date="2022-05" db="EMBL/GenBank/DDBJ databases">
        <authorList>
            <consortium name="Genoscope - CEA"/>
            <person name="William W."/>
        </authorList>
    </citation>
    <scope>NUCLEOTIDE SEQUENCE [LARGE SCALE GENOMIC DNA]</scope>
</reference>
<dbReference type="SUPFAM" id="SSF51197">
    <property type="entry name" value="Clavaminate synthase-like"/>
    <property type="match status" value="1"/>
</dbReference>
<evidence type="ECO:0000313" key="5">
    <source>
        <dbReference type="Proteomes" id="UP001159428"/>
    </source>
</evidence>
<keyword evidence="2" id="KW-0732">Signal</keyword>
<keyword evidence="5" id="KW-1185">Reference proteome</keyword>
<dbReference type="EMBL" id="CALNXJ010000029">
    <property type="protein sequence ID" value="CAH3135769.1"/>
    <property type="molecule type" value="Genomic_DNA"/>
</dbReference>